<feature type="transmembrane region" description="Helical" evidence="1">
    <location>
        <begin position="20"/>
        <end position="41"/>
    </location>
</feature>
<accession>A0AA91IQM8</accession>
<dbReference type="PANTHER" id="PTHR40278:SF1">
    <property type="entry name" value="DNA UTILIZATION PROTEIN HOFN"/>
    <property type="match status" value="1"/>
</dbReference>
<keyword evidence="1" id="KW-1133">Transmembrane helix</keyword>
<protein>
    <recommendedName>
        <fullName evidence="4">PilN family type IV pilus biogenesis protein</fullName>
    </recommendedName>
</protein>
<name>A0AA91IQM8_9GAMM</name>
<dbReference type="Pfam" id="PF05137">
    <property type="entry name" value="PilN"/>
    <property type="match status" value="1"/>
</dbReference>
<keyword evidence="3" id="KW-1185">Reference proteome</keyword>
<sequence length="176" mass="20245">MEQINLCPWFSILRTQRLRLCMLCFAAVVAILILIAIYSAYQVHRQVQRWEAATAVSQRQSQQLQHQQVQLAAWTLQAKNQLRQNQQSERNRENDRQILAFILALQRRIPAQVWLTRLSWHANRLAIEGVTSTPAAVSAFTQHLHQSAVLPELQLMKMSVAESGLQKFLLEGGQHE</sequence>
<dbReference type="InterPro" id="IPR007813">
    <property type="entry name" value="PilN"/>
</dbReference>
<dbReference type="InterPro" id="IPR052534">
    <property type="entry name" value="Extracell_DNA_Util/SecSys_Comp"/>
</dbReference>
<keyword evidence="1" id="KW-0472">Membrane</keyword>
<dbReference type="RefSeq" id="WP_061553316.1">
    <property type="nucleotide sequence ID" value="NZ_LXEX01000018.1"/>
</dbReference>
<keyword evidence="1" id="KW-0812">Transmembrane</keyword>
<evidence type="ECO:0000313" key="3">
    <source>
        <dbReference type="Proteomes" id="UP000078431"/>
    </source>
</evidence>
<dbReference type="PANTHER" id="PTHR40278">
    <property type="entry name" value="DNA UTILIZATION PROTEIN HOFN"/>
    <property type="match status" value="1"/>
</dbReference>
<evidence type="ECO:0000256" key="1">
    <source>
        <dbReference type="SAM" id="Phobius"/>
    </source>
</evidence>
<evidence type="ECO:0000313" key="2">
    <source>
        <dbReference type="EMBL" id="OAT60083.1"/>
    </source>
</evidence>
<comment type="caution">
    <text evidence="2">The sequence shown here is derived from an EMBL/GenBank/DDBJ whole genome shotgun (WGS) entry which is preliminary data.</text>
</comment>
<gene>
    <name evidence="2" type="ORF">M993_01206</name>
</gene>
<proteinExistence type="predicted"/>
<dbReference type="Proteomes" id="UP000078431">
    <property type="component" value="Unassembled WGS sequence"/>
</dbReference>
<dbReference type="EMBL" id="LXEX01000018">
    <property type="protein sequence ID" value="OAT60083.1"/>
    <property type="molecule type" value="Genomic_DNA"/>
</dbReference>
<organism evidence="2 3">
    <name type="scientific">Obesumbacterium proteus ATCC 12841</name>
    <dbReference type="NCBI Taxonomy" id="1354268"/>
    <lineage>
        <taxon>Bacteria</taxon>
        <taxon>Pseudomonadati</taxon>
        <taxon>Pseudomonadota</taxon>
        <taxon>Gammaproteobacteria</taxon>
        <taxon>Enterobacterales</taxon>
        <taxon>Hafniaceae</taxon>
        <taxon>Obesumbacterium</taxon>
    </lineage>
</organism>
<evidence type="ECO:0008006" key="4">
    <source>
        <dbReference type="Google" id="ProtNLM"/>
    </source>
</evidence>
<dbReference type="AlphaFoldDB" id="A0AA91IQM8"/>
<reference evidence="2 3" key="1">
    <citation type="submission" date="2016-04" db="EMBL/GenBank/DDBJ databases">
        <title>ATOL: Assembling a taxonomically balanced genome-scale reconstruction of the evolutionary history of the Enterobacteriaceae.</title>
        <authorList>
            <person name="Plunkett G.III."/>
            <person name="Neeno-Eckwall E.C."/>
            <person name="Glasner J.D."/>
            <person name="Perna N.T."/>
        </authorList>
    </citation>
    <scope>NUCLEOTIDE SEQUENCE [LARGE SCALE GENOMIC DNA]</scope>
    <source>
        <strain evidence="2 3">ATCC 12841</strain>
    </source>
</reference>